<feature type="compositionally biased region" description="Low complexity" evidence="1">
    <location>
        <begin position="118"/>
        <end position="131"/>
    </location>
</feature>
<dbReference type="AlphaFoldDB" id="A0A9N8KHX4"/>
<feature type="signal peptide" evidence="2">
    <location>
        <begin position="1"/>
        <end position="17"/>
    </location>
</feature>
<feature type="compositionally biased region" description="Low complexity" evidence="1">
    <location>
        <begin position="343"/>
        <end position="371"/>
    </location>
</feature>
<feature type="compositionally biased region" description="Low complexity" evidence="1">
    <location>
        <begin position="316"/>
        <end position="328"/>
    </location>
</feature>
<feature type="compositionally biased region" description="Low complexity" evidence="1">
    <location>
        <begin position="92"/>
        <end position="104"/>
    </location>
</feature>
<evidence type="ECO:0000313" key="4">
    <source>
        <dbReference type="Proteomes" id="UP000745764"/>
    </source>
</evidence>
<keyword evidence="2" id="KW-0732">Signal</keyword>
<dbReference type="Proteomes" id="UP000745764">
    <property type="component" value="Unassembled WGS sequence"/>
</dbReference>
<protein>
    <submittedName>
        <fullName evidence="3">Uncharacterized protein</fullName>
    </submittedName>
</protein>
<comment type="caution">
    <text evidence="3">The sequence shown here is derived from an EMBL/GenBank/DDBJ whole genome shotgun (WGS) entry which is preliminary data.</text>
</comment>
<evidence type="ECO:0000313" key="3">
    <source>
        <dbReference type="EMBL" id="CAD0108335.1"/>
    </source>
</evidence>
<feature type="chain" id="PRO_5040461754" evidence="2">
    <location>
        <begin position="18"/>
        <end position="460"/>
    </location>
</feature>
<reference evidence="3" key="1">
    <citation type="submission" date="2020-06" db="EMBL/GenBank/DDBJ databases">
        <authorList>
            <person name="Onetto C."/>
        </authorList>
    </citation>
    <scope>NUCLEOTIDE SEQUENCE</scope>
</reference>
<feature type="region of interest" description="Disordered" evidence="1">
    <location>
        <begin position="316"/>
        <end position="387"/>
    </location>
</feature>
<dbReference type="EMBL" id="CAINUL010000002">
    <property type="protein sequence ID" value="CAD0108335.1"/>
    <property type="molecule type" value="Genomic_DNA"/>
</dbReference>
<keyword evidence="4" id="KW-1185">Reference proteome</keyword>
<feature type="region of interest" description="Disordered" evidence="1">
    <location>
        <begin position="410"/>
        <end position="438"/>
    </location>
</feature>
<feature type="region of interest" description="Disordered" evidence="1">
    <location>
        <begin position="92"/>
        <end position="133"/>
    </location>
</feature>
<accession>A0A9N8KHX4</accession>
<name>A0A9N8KHX4_9PEZI</name>
<dbReference type="OrthoDB" id="3943398at2759"/>
<gene>
    <name evidence="3" type="ORF">AWRI4620_LOCUS2590</name>
</gene>
<evidence type="ECO:0000256" key="2">
    <source>
        <dbReference type="SAM" id="SignalP"/>
    </source>
</evidence>
<sequence>MFRTLAFLPYAFAVALANPSPSSDCYEPFPYGSFPTGVPRPTGLPSGSFPGPFPLPGPSYGAPAPFPTFNVSSVIVGPTGTGVSSVFISSSSDEGRSGSLSSSGTAFVPSSSDEGRNGSASSTSLGSTSLLFPNTTASPAESVTTIYSATTAVTTVVTTVFLPAPGPESSSNMTSVASATSVFSANVTTISSFVTGTVTLITTVTPPASSPDSPVTAVNSTLLPGTATSNSVGTGGFSVGGNRTSSGASFTFSPYVPFIPGTGVYGGFTPSSSPNSPITASVSNSTSAGTTHVTIHLNSSLTLTLLTTHTIPLTTGPSSTFSASSSSGGRNGTLVSPIGTGVSSLPPASSPDSPATGLNSTASTRFSASSTGGNRSGTAIPSRSVPFSTSTASTQLSSFLTSIVSSTAGTSEGGAITGSPSSTPPTYPTAPFYGSWGDGGYGYGGGYGGFRGEYKRNGKA</sequence>
<feature type="compositionally biased region" description="Polar residues" evidence="1">
    <location>
        <begin position="372"/>
        <end position="387"/>
    </location>
</feature>
<proteinExistence type="predicted"/>
<evidence type="ECO:0000256" key="1">
    <source>
        <dbReference type="SAM" id="MobiDB-lite"/>
    </source>
</evidence>
<organism evidence="3 4">
    <name type="scientific">Aureobasidium uvarum</name>
    <dbReference type="NCBI Taxonomy" id="2773716"/>
    <lineage>
        <taxon>Eukaryota</taxon>
        <taxon>Fungi</taxon>
        <taxon>Dikarya</taxon>
        <taxon>Ascomycota</taxon>
        <taxon>Pezizomycotina</taxon>
        <taxon>Dothideomycetes</taxon>
        <taxon>Dothideomycetidae</taxon>
        <taxon>Dothideales</taxon>
        <taxon>Saccotheciaceae</taxon>
        <taxon>Aureobasidium</taxon>
    </lineage>
</organism>